<evidence type="ECO:0000313" key="3">
    <source>
        <dbReference type="Proteomes" id="UP000464178"/>
    </source>
</evidence>
<evidence type="ECO:0000313" key="2">
    <source>
        <dbReference type="EMBL" id="VTR96999.1"/>
    </source>
</evidence>
<feature type="region of interest" description="Disordered" evidence="1">
    <location>
        <begin position="47"/>
        <end position="66"/>
    </location>
</feature>
<accession>A0A6P2D774</accession>
<organism evidence="2 3">
    <name type="scientific">Gemmata massiliana</name>
    <dbReference type="NCBI Taxonomy" id="1210884"/>
    <lineage>
        <taxon>Bacteria</taxon>
        <taxon>Pseudomonadati</taxon>
        <taxon>Planctomycetota</taxon>
        <taxon>Planctomycetia</taxon>
        <taxon>Gemmatales</taxon>
        <taxon>Gemmataceae</taxon>
        <taxon>Gemmata</taxon>
    </lineage>
</organism>
<dbReference type="RefSeq" id="WP_162671013.1">
    <property type="nucleotide sequence ID" value="NZ_LR593886.1"/>
</dbReference>
<name>A0A6P2D774_9BACT</name>
<dbReference type="NCBIfam" id="NF033519">
    <property type="entry name" value="transpos_ISAzo13"/>
    <property type="match status" value="1"/>
</dbReference>
<proteinExistence type="predicted"/>
<protein>
    <recommendedName>
        <fullName evidence="4">ISAzo13 family transposase</fullName>
    </recommendedName>
</protein>
<keyword evidence="3" id="KW-1185">Reference proteome</keyword>
<evidence type="ECO:0000256" key="1">
    <source>
        <dbReference type="SAM" id="MobiDB-lite"/>
    </source>
</evidence>
<feature type="compositionally biased region" description="Basic and acidic residues" evidence="1">
    <location>
        <begin position="57"/>
        <end position="66"/>
    </location>
</feature>
<reference evidence="2 3" key="1">
    <citation type="submission" date="2019-05" db="EMBL/GenBank/DDBJ databases">
        <authorList>
            <consortium name="Science for Life Laboratories"/>
        </authorList>
    </citation>
    <scope>NUCLEOTIDE SEQUENCE [LARGE SCALE GENOMIC DNA]</scope>
    <source>
        <strain evidence="2">Soil9</strain>
    </source>
</reference>
<dbReference type="KEGG" id="gms:SOIL9_09400"/>
<dbReference type="AlphaFoldDB" id="A0A6P2D774"/>
<dbReference type="InterPro" id="IPR011518">
    <property type="entry name" value="Transposase_36"/>
</dbReference>
<feature type="compositionally biased region" description="Basic residues" evidence="1">
    <location>
        <begin position="47"/>
        <end position="56"/>
    </location>
</feature>
<gene>
    <name evidence="2" type="ORF">SOIL9_09400</name>
</gene>
<evidence type="ECO:0008006" key="4">
    <source>
        <dbReference type="Google" id="ProtNLM"/>
    </source>
</evidence>
<dbReference type="Pfam" id="PF07592">
    <property type="entry name" value="DDE_Tnp_ISAZ013"/>
    <property type="match status" value="1"/>
</dbReference>
<dbReference type="EMBL" id="LR593886">
    <property type="protein sequence ID" value="VTR96999.1"/>
    <property type="molecule type" value="Genomic_DNA"/>
</dbReference>
<dbReference type="Proteomes" id="UP000464178">
    <property type="component" value="Chromosome"/>
</dbReference>
<sequence>MPAGLHRLWAAAEAATIGRGGAKLVSAATGISPARIAAGMGVLRGRAPHRRASTGRKRGDQFREDRDPTLVPDLEKLLADEVAGDPMTERVWVRTSARKLRDTLQAMGHPIGHCTVHRLLGKLGFTSRANQKRRGGSQQPGRDEQFEHIASQRKRFGASGLPSISVDTKQKVLIGPFARPGKTWCKTPTEVHGYDFTSLAEYRAVPYGIYDLQRNEGHVAVGISNDTPAFAVRAIARWWEQEGSSAFAGATELLILADGGGANGYRCRAWKANLQNQVCDRFGVAVTVCHYPPGCSKWNPVERRLFSQISLNWAGEPLKTLDLMLGYIRGTTTATGLKVKAHLDDSQYEKGQKVSGEVMDRLNLISHPVRPDWNYTLRPRQNGATQ</sequence>